<accession>A0A9P1GTM0</accession>
<dbReference type="GO" id="GO:0005840">
    <property type="term" value="C:ribosome"/>
    <property type="evidence" value="ECO:0007669"/>
    <property type="project" value="UniProtKB-KW"/>
</dbReference>
<keyword evidence="1" id="KW-0479">Metal-binding</keyword>
<keyword evidence="5" id="KW-0689">Ribosomal protein</keyword>
<dbReference type="EMBL" id="CAMXCT010006817">
    <property type="protein sequence ID" value="CAI4020531.1"/>
    <property type="molecule type" value="Genomic_DNA"/>
</dbReference>
<feature type="compositionally biased region" description="Basic and acidic residues" evidence="2">
    <location>
        <begin position="549"/>
        <end position="564"/>
    </location>
</feature>
<evidence type="ECO:0000313" key="6">
    <source>
        <dbReference type="Proteomes" id="UP001152797"/>
    </source>
</evidence>
<dbReference type="PROSITE" id="PS50966">
    <property type="entry name" value="ZF_SWIM"/>
    <property type="match status" value="1"/>
</dbReference>
<dbReference type="EMBL" id="CAMXCT030006817">
    <property type="protein sequence ID" value="CAL4807843.1"/>
    <property type="molecule type" value="Genomic_DNA"/>
</dbReference>
<keyword evidence="6" id="KW-1185">Reference proteome</keyword>
<name>A0A9P1GTM0_9DINO</name>
<evidence type="ECO:0000256" key="2">
    <source>
        <dbReference type="SAM" id="MobiDB-lite"/>
    </source>
</evidence>
<proteinExistence type="predicted"/>
<evidence type="ECO:0000256" key="1">
    <source>
        <dbReference type="PROSITE-ProRule" id="PRU00325"/>
    </source>
</evidence>
<sequence>MGCYMVAEVEEWRKLPLHRLIVWPGAVADAERVCVVFTCPGMLARAGAAENKVVKLAVDGKQKVVSNDYTILTLSFLVPSESVVQTKARPKSRAGRTQAHTCTQEPFLQALVSSESEQNMTQTFNTACEIAEQQCGLDLRNQVLQVHKDYAKGIEASRKKVFPYSRPCDDYAHMRRAAYSTLQKHFGVGREKSSDAVEKKAKKEFDQLNDVIALSRSLPTIQLFDAVWHVTFHWLRAVCPRAEKYLQEQCFQYTATENIQRQFRCSTTLWGAKSIWFAGFWSGIIGTYPGSSSGTQTLESFHSYWQTRLEAQARAKPTEVLACMQDIYQNDWCQKFCWSEQRSFMTWPERSAEALFNSDSLRSSGRSPAVDFWQERGKRLCGQTNYFQAYIRTDGQKNSVDPSGITTFWILRSAKLNGIMPADAVISKEFGTAFANLIATEGDELASWLAKSGIIKHEETKRDLNIDALRTYFGFHCAVMVGHLPNSSWPRQRRKTEVRIPSMVCTCVEFLMHAECEHIVYVQALTDETRARELQQVPVLRKKGRKRKGDATDRVGGDKQQDNAKKRKAASCLHCAEG</sequence>
<keyword evidence="5" id="KW-0687">Ribonucleoprotein</keyword>
<gene>
    <name evidence="4" type="ORF">C1SCF055_LOCUS44943</name>
</gene>
<protein>
    <submittedName>
        <fullName evidence="5">Ribosomal protein L15</fullName>
    </submittedName>
</protein>
<dbReference type="GO" id="GO:0008270">
    <property type="term" value="F:zinc ion binding"/>
    <property type="evidence" value="ECO:0007669"/>
    <property type="project" value="UniProtKB-KW"/>
</dbReference>
<comment type="caution">
    <text evidence="4">The sequence shown here is derived from an EMBL/GenBank/DDBJ whole genome shotgun (WGS) entry which is preliminary data.</text>
</comment>
<feature type="region of interest" description="Disordered" evidence="2">
    <location>
        <begin position="539"/>
        <end position="570"/>
    </location>
</feature>
<dbReference type="OrthoDB" id="410126at2759"/>
<keyword evidence="1" id="KW-0863">Zinc-finger</keyword>
<evidence type="ECO:0000259" key="3">
    <source>
        <dbReference type="PROSITE" id="PS50966"/>
    </source>
</evidence>
<dbReference type="EMBL" id="CAMXCT020006817">
    <property type="protein sequence ID" value="CAL1173906.1"/>
    <property type="molecule type" value="Genomic_DNA"/>
</dbReference>
<dbReference type="InterPro" id="IPR007527">
    <property type="entry name" value="Znf_SWIM"/>
</dbReference>
<reference evidence="4" key="1">
    <citation type="submission" date="2022-10" db="EMBL/GenBank/DDBJ databases">
        <authorList>
            <person name="Chen Y."/>
            <person name="Dougan E. K."/>
            <person name="Chan C."/>
            <person name="Rhodes N."/>
            <person name="Thang M."/>
        </authorList>
    </citation>
    <scope>NUCLEOTIDE SEQUENCE</scope>
</reference>
<feature type="domain" description="SWIM-type" evidence="3">
    <location>
        <begin position="496"/>
        <end position="527"/>
    </location>
</feature>
<keyword evidence="1" id="KW-0862">Zinc</keyword>
<dbReference type="AlphaFoldDB" id="A0A9P1GTM0"/>
<evidence type="ECO:0000313" key="5">
    <source>
        <dbReference type="EMBL" id="CAL4807843.1"/>
    </source>
</evidence>
<evidence type="ECO:0000313" key="4">
    <source>
        <dbReference type="EMBL" id="CAI4020531.1"/>
    </source>
</evidence>
<dbReference type="Proteomes" id="UP001152797">
    <property type="component" value="Unassembled WGS sequence"/>
</dbReference>
<organism evidence="4">
    <name type="scientific">Cladocopium goreaui</name>
    <dbReference type="NCBI Taxonomy" id="2562237"/>
    <lineage>
        <taxon>Eukaryota</taxon>
        <taxon>Sar</taxon>
        <taxon>Alveolata</taxon>
        <taxon>Dinophyceae</taxon>
        <taxon>Suessiales</taxon>
        <taxon>Symbiodiniaceae</taxon>
        <taxon>Cladocopium</taxon>
    </lineage>
</organism>
<reference evidence="5 6" key="2">
    <citation type="submission" date="2024-05" db="EMBL/GenBank/DDBJ databases">
        <authorList>
            <person name="Chen Y."/>
            <person name="Shah S."/>
            <person name="Dougan E. K."/>
            <person name="Thang M."/>
            <person name="Chan C."/>
        </authorList>
    </citation>
    <scope>NUCLEOTIDE SEQUENCE [LARGE SCALE GENOMIC DNA]</scope>
</reference>